<keyword evidence="3" id="KW-1185">Reference proteome</keyword>
<dbReference type="AlphaFoldDB" id="A0A3N2DYC2"/>
<dbReference type="Pfam" id="PF07437">
    <property type="entry name" value="YfaZ"/>
    <property type="match status" value="1"/>
</dbReference>
<dbReference type="Proteomes" id="UP000275394">
    <property type="component" value="Unassembled WGS sequence"/>
</dbReference>
<protein>
    <submittedName>
        <fullName evidence="2">YfaZ</fullName>
    </submittedName>
</protein>
<evidence type="ECO:0000256" key="1">
    <source>
        <dbReference type="SAM" id="SignalP"/>
    </source>
</evidence>
<accession>A0A3N2DYC2</accession>
<name>A0A3N2DYC2_9GAMM</name>
<comment type="caution">
    <text evidence="2">The sequence shown here is derived from an EMBL/GenBank/DDBJ whole genome shotgun (WGS) entry which is preliminary data.</text>
</comment>
<organism evidence="2 3">
    <name type="scientific">Sinobacterium caligoides</name>
    <dbReference type="NCBI Taxonomy" id="933926"/>
    <lineage>
        <taxon>Bacteria</taxon>
        <taxon>Pseudomonadati</taxon>
        <taxon>Pseudomonadota</taxon>
        <taxon>Gammaproteobacteria</taxon>
        <taxon>Cellvibrionales</taxon>
        <taxon>Spongiibacteraceae</taxon>
        <taxon>Sinobacterium</taxon>
    </lineage>
</organism>
<dbReference type="EMBL" id="RKHR01000003">
    <property type="protein sequence ID" value="ROS04860.1"/>
    <property type="molecule type" value="Genomic_DNA"/>
</dbReference>
<dbReference type="OrthoDB" id="6399250at2"/>
<evidence type="ECO:0000313" key="3">
    <source>
        <dbReference type="Proteomes" id="UP000275394"/>
    </source>
</evidence>
<reference evidence="2 3" key="1">
    <citation type="submission" date="2018-11" db="EMBL/GenBank/DDBJ databases">
        <title>Genomic Encyclopedia of Type Strains, Phase IV (KMG-IV): sequencing the most valuable type-strain genomes for metagenomic binning, comparative biology and taxonomic classification.</title>
        <authorList>
            <person name="Goeker M."/>
        </authorList>
    </citation>
    <scope>NUCLEOTIDE SEQUENCE [LARGE SCALE GENOMIC DNA]</scope>
    <source>
        <strain evidence="2 3">DSM 100316</strain>
    </source>
</reference>
<gene>
    <name evidence="2" type="ORF">EDC56_0376</name>
</gene>
<feature type="signal peptide" evidence="1">
    <location>
        <begin position="1"/>
        <end position="22"/>
    </location>
</feature>
<keyword evidence="1" id="KW-0732">Signal</keyword>
<dbReference type="RefSeq" id="WP_123710823.1">
    <property type="nucleotide sequence ID" value="NZ_RKHR01000003.1"/>
</dbReference>
<evidence type="ECO:0000313" key="2">
    <source>
        <dbReference type="EMBL" id="ROS04860.1"/>
    </source>
</evidence>
<feature type="chain" id="PRO_5018244641" evidence="1">
    <location>
        <begin position="23"/>
        <end position="178"/>
    </location>
</feature>
<proteinExistence type="predicted"/>
<dbReference type="InterPro" id="IPR009998">
    <property type="entry name" value="YfaZ"/>
</dbReference>
<sequence length="178" mass="19329">MRKTLLTSTLALTSLLSVASYADNAGLSISDDSAKFGYEHETDTFSTQANWLYHEDNGSLYSGGLYAKGQEGMFSAKLGGKIYYADLEDGDGYGIALGGSGTLHITEQFRLIADLHYSPSILAFSDIERLKEGEIKAQFQALPNATIDVGYRNVTAKVDHYGNEKIDKGLFAGVNMSF</sequence>